<dbReference type="EMBL" id="JABEQG010000057">
    <property type="protein sequence ID" value="MBB2158095.1"/>
    <property type="molecule type" value="Genomic_DNA"/>
</dbReference>
<proteinExistence type="predicted"/>
<name>A0A7W4I877_GLUDI</name>
<feature type="region of interest" description="Disordered" evidence="1">
    <location>
        <begin position="1"/>
        <end position="27"/>
    </location>
</feature>
<gene>
    <name evidence="2" type="ORF">HLH33_17635</name>
</gene>
<evidence type="ECO:0000313" key="3">
    <source>
        <dbReference type="Proteomes" id="UP000550787"/>
    </source>
</evidence>
<evidence type="ECO:0000256" key="1">
    <source>
        <dbReference type="SAM" id="MobiDB-lite"/>
    </source>
</evidence>
<organism evidence="2 3">
    <name type="scientific">Gluconacetobacter diazotrophicus</name>
    <name type="common">Acetobacter diazotrophicus</name>
    <dbReference type="NCBI Taxonomy" id="33996"/>
    <lineage>
        <taxon>Bacteria</taxon>
        <taxon>Pseudomonadati</taxon>
        <taxon>Pseudomonadota</taxon>
        <taxon>Alphaproteobacteria</taxon>
        <taxon>Acetobacterales</taxon>
        <taxon>Acetobacteraceae</taxon>
        <taxon>Gluconacetobacter</taxon>
    </lineage>
</organism>
<sequence>MAAARGRGPRAAAAKSKANTPAPAARVRRFDEGRPVVQITIEAAARLAPPAEKVARMVAYFNLNDPDAPSIREATEAAIVAASRELEPVLNERALAIHLQRVVGSFVGSAVSTAQFYDTKAAEARNLSSAIANEHRDEDRMGVDGGENDAARARAFAAQLGVQAFALLVAAEGAVSAYAQITGEEWKPFARSVTPQRSVARRAAAEELSCFDRD</sequence>
<comment type="caution">
    <text evidence="2">The sequence shown here is derived from an EMBL/GenBank/DDBJ whole genome shotgun (WGS) entry which is preliminary data.</text>
</comment>
<protein>
    <submittedName>
        <fullName evidence="2">Uncharacterized protein</fullName>
    </submittedName>
</protein>
<reference evidence="2 3" key="1">
    <citation type="submission" date="2020-04" db="EMBL/GenBank/DDBJ databases">
        <title>Description of novel Gluconacetobacter.</title>
        <authorList>
            <person name="Sombolestani A."/>
        </authorList>
    </citation>
    <scope>NUCLEOTIDE SEQUENCE [LARGE SCALE GENOMIC DNA]</scope>
    <source>
        <strain evidence="2 3">LMG 7603</strain>
    </source>
</reference>
<dbReference type="AlphaFoldDB" id="A0A7W4I877"/>
<dbReference type="Proteomes" id="UP000550787">
    <property type="component" value="Unassembled WGS sequence"/>
</dbReference>
<evidence type="ECO:0000313" key="2">
    <source>
        <dbReference type="EMBL" id="MBB2158095.1"/>
    </source>
</evidence>
<accession>A0A7W4I877</accession>
<feature type="compositionally biased region" description="Low complexity" evidence="1">
    <location>
        <begin position="1"/>
        <end position="25"/>
    </location>
</feature>